<dbReference type="CDD" id="cd05243">
    <property type="entry name" value="SDR_a5"/>
    <property type="match status" value="1"/>
</dbReference>
<sequence length="264" mass="29187">MQRMNVLVIGATGSIGRLVVEQALRKNHNVRALVRNTSRARRLPEGVEAVVGDVTRPETLGPALDGMDAVVLTVNADGQGKEAAEAVYYRGLRDLLTAIGRRSVRIALMTTIGVTERRGHYNRTNEGHDWKRRAERLVRKSGLPYTIVRPGWFDYNAADEHRLEFLQGDRRHAGTPSDGVISRHQIAEVLVESLTSDAATRKTLELVAEKGPAPADVDPLFAALQPDEEDTLDGVLDLDNMPLDQEPDRVRRDLVLVAKHRATA</sequence>
<protein>
    <recommendedName>
        <fullName evidence="1">NAD(P)-binding domain-containing protein</fullName>
    </recommendedName>
</protein>
<keyword evidence="2" id="KW-0614">Plasmid</keyword>
<dbReference type="InterPro" id="IPR036291">
    <property type="entry name" value="NAD(P)-bd_dom_sf"/>
</dbReference>
<evidence type="ECO:0000313" key="2">
    <source>
        <dbReference type="EMBL" id="CDM60834.1"/>
    </source>
</evidence>
<dbReference type="Pfam" id="PF13460">
    <property type="entry name" value="NAD_binding_10"/>
    <property type="match status" value="1"/>
</dbReference>
<dbReference type="PANTHER" id="PTHR15020:SF43">
    <property type="entry name" value="NAD(P)-BINDING DOMAIN-CONTAINING PROTEIN"/>
    <property type="match status" value="1"/>
</dbReference>
<proteinExistence type="predicted"/>
<dbReference type="SUPFAM" id="SSF51735">
    <property type="entry name" value="NAD(P)-binding Rossmann-fold domains"/>
    <property type="match status" value="1"/>
</dbReference>
<dbReference type="InterPro" id="IPR016040">
    <property type="entry name" value="NAD(P)-bd_dom"/>
</dbReference>
<dbReference type="EMBL" id="HG916854">
    <property type="protein sequence ID" value="CDM60834.1"/>
    <property type="molecule type" value="Genomic_DNA"/>
</dbReference>
<evidence type="ECO:0000259" key="1">
    <source>
        <dbReference type="Pfam" id="PF13460"/>
    </source>
</evidence>
<accession>W6RIZ1</accession>
<dbReference type="Gene3D" id="3.40.50.720">
    <property type="entry name" value="NAD(P)-binding Rossmann-like Domain"/>
    <property type="match status" value="1"/>
</dbReference>
<dbReference type="KEGG" id="rhl:LPU83_pLPU83c_0272"/>
<dbReference type="RefSeq" id="WP_208245188.1">
    <property type="nucleotide sequence ID" value="NZ_ATTO01000037.1"/>
</dbReference>
<feature type="domain" description="NAD(P)-binding" evidence="1">
    <location>
        <begin position="10"/>
        <end position="196"/>
    </location>
</feature>
<name>W6RIZ1_9HYPH</name>
<organism evidence="2 3">
    <name type="scientific">Rhizobium favelukesii</name>
    <dbReference type="NCBI Taxonomy" id="348824"/>
    <lineage>
        <taxon>Bacteria</taxon>
        <taxon>Pseudomonadati</taxon>
        <taxon>Pseudomonadota</taxon>
        <taxon>Alphaproteobacteria</taxon>
        <taxon>Hyphomicrobiales</taxon>
        <taxon>Rhizobiaceae</taxon>
        <taxon>Rhizobium/Agrobacterium group</taxon>
        <taxon>Rhizobium</taxon>
    </lineage>
</organism>
<dbReference type="AlphaFoldDB" id="W6RIZ1"/>
<evidence type="ECO:0000313" key="3">
    <source>
        <dbReference type="Proteomes" id="UP000019443"/>
    </source>
</evidence>
<dbReference type="Proteomes" id="UP000019443">
    <property type="component" value="Plasmid pLPU83c"/>
</dbReference>
<dbReference type="PANTHER" id="PTHR15020">
    <property type="entry name" value="FLAVIN REDUCTASE-RELATED"/>
    <property type="match status" value="1"/>
</dbReference>
<dbReference type="PATRIC" id="fig|348824.6.peg.4983"/>
<dbReference type="HOGENOM" id="CLU_025711_0_3_5"/>
<gene>
    <name evidence="2" type="ORF">LPU83_pLPU83c_0272</name>
</gene>
<geneLocation type="plasmid" evidence="2 3">
    <name>pLPU83c</name>
</geneLocation>
<reference evidence="2" key="1">
    <citation type="submission" date="2013-11" db="EMBL/GenBank/DDBJ databases">
        <title>Draft genome sequence of the broad-host-range Rhizobium sp. LPU83 strain, a member of the low-genetic diversity Oregon-like Rhizobium sp. group.</title>
        <authorList>
            <person name="Wibberg D."/>
            <person name="Puehler A."/>
            <person name="Schlueter A."/>
        </authorList>
    </citation>
    <scope>NUCLEOTIDE SEQUENCE [LARGE SCALE GENOMIC DNA]</scope>
    <source>
        <strain evidence="2">LPU83</strain>
        <plasmid evidence="2">pLPU83c</plasmid>
    </source>
</reference>
<keyword evidence="3" id="KW-1185">Reference proteome</keyword>